<accession>A0ABV8X330</accession>
<feature type="domain" description="GGDEF" evidence="3">
    <location>
        <begin position="290"/>
        <end position="421"/>
    </location>
</feature>
<dbReference type="Pfam" id="PF00990">
    <property type="entry name" value="GGDEF"/>
    <property type="match status" value="1"/>
</dbReference>
<dbReference type="PANTHER" id="PTHR44757">
    <property type="entry name" value="DIGUANYLATE CYCLASE DGCP"/>
    <property type="match status" value="1"/>
</dbReference>
<dbReference type="Pfam" id="PF13426">
    <property type="entry name" value="PAS_9"/>
    <property type="match status" value="1"/>
</dbReference>
<dbReference type="SMART" id="SM00267">
    <property type="entry name" value="GGDEF"/>
    <property type="match status" value="1"/>
</dbReference>
<dbReference type="Gene3D" id="3.30.70.270">
    <property type="match status" value="1"/>
</dbReference>
<name>A0ABV8X330_9LACT</name>
<comment type="caution">
    <text evidence="4">The sequence shown here is derived from an EMBL/GenBank/DDBJ whole genome shotgun (WGS) entry which is preliminary data.</text>
</comment>
<evidence type="ECO:0000259" key="1">
    <source>
        <dbReference type="PROSITE" id="PS50112"/>
    </source>
</evidence>
<evidence type="ECO:0000313" key="5">
    <source>
        <dbReference type="Proteomes" id="UP001595817"/>
    </source>
</evidence>
<proteinExistence type="predicted"/>
<evidence type="ECO:0000259" key="2">
    <source>
        <dbReference type="PROSITE" id="PS50883"/>
    </source>
</evidence>
<dbReference type="EMBL" id="JBHSEC010000002">
    <property type="protein sequence ID" value="MFC4409390.1"/>
    <property type="molecule type" value="Genomic_DNA"/>
</dbReference>
<reference evidence="5" key="1">
    <citation type="journal article" date="2019" name="Int. J. Syst. Evol. Microbiol.">
        <title>The Global Catalogue of Microorganisms (GCM) 10K type strain sequencing project: providing services to taxonomists for standard genome sequencing and annotation.</title>
        <authorList>
            <consortium name="The Broad Institute Genomics Platform"/>
            <consortium name="The Broad Institute Genome Sequencing Center for Infectious Disease"/>
            <person name="Wu L."/>
            <person name="Ma J."/>
        </authorList>
    </citation>
    <scope>NUCLEOTIDE SEQUENCE [LARGE SCALE GENOMIC DNA]</scope>
    <source>
        <strain evidence="5">CCUG 59778</strain>
    </source>
</reference>
<dbReference type="CDD" id="cd01949">
    <property type="entry name" value="GGDEF"/>
    <property type="match status" value="1"/>
</dbReference>
<dbReference type="PROSITE" id="PS50883">
    <property type="entry name" value="EAL"/>
    <property type="match status" value="1"/>
</dbReference>
<dbReference type="InterPro" id="IPR000160">
    <property type="entry name" value="GGDEF_dom"/>
</dbReference>
<evidence type="ECO:0000259" key="3">
    <source>
        <dbReference type="PROSITE" id="PS50887"/>
    </source>
</evidence>
<dbReference type="InterPro" id="IPR043128">
    <property type="entry name" value="Rev_trsase/Diguanyl_cyclase"/>
</dbReference>
<keyword evidence="5" id="KW-1185">Reference proteome</keyword>
<evidence type="ECO:0000313" key="4">
    <source>
        <dbReference type="EMBL" id="MFC4409390.1"/>
    </source>
</evidence>
<dbReference type="RefSeq" id="WP_378152075.1">
    <property type="nucleotide sequence ID" value="NZ_JBHSEC010000002.1"/>
</dbReference>
<dbReference type="SMART" id="SM00091">
    <property type="entry name" value="PAS"/>
    <property type="match status" value="1"/>
</dbReference>
<dbReference type="InterPro" id="IPR035919">
    <property type="entry name" value="EAL_sf"/>
</dbReference>
<dbReference type="Gene3D" id="3.20.20.450">
    <property type="entry name" value="EAL domain"/>
    <property type="match status" value="1"/>
</dbReference>
<dbReference type="SMART" id="SM00052">
    <property type="entry name" value="EAL"/>
    <property type="match status" value="1"/>
</dbReference>
<feature type="domain" description="EAL" evidence="2">
    <location>
        <begin position="430"/>
        <end position="681"/>
    </location>
</feature>
<dbReference type="PANTHER" id="PTHR44757:SF2">
    <property type="entry name" value="BIOFILM ARCHITECTURE MAINTENANCE PROTEIN MBAA"/>
    <property type="match status" value="1"/>
</dbReference>
<dbReference type="InterPro" id="IPR052155">
    <property type="entry name" value="Biofilm_reg_signaling"/>
</dbReference>
<gene>
    <name evidence="4" type="ORF">ACFOZY_02945</name>
</gene>
<protein>
    <submittedName>
        <fullName evidence="4">EAL domain-containing protein</fullName>
    </submittedName>
</protein>
<dbReference type="SUPFAM" id="SSF55785">
    <property type="entry name" value="PYP-like sensor domain (PAS domain)"/>
    <property type="match status" value="1"/>
</dbReference>
<dbReference type="CDD" id="cd01948">
    <property type="entry name" value="EAL"/>
    <property type="match status" value="1"/>
</dbReference>
<dbReference type="SUPFAM" id="SSF141868">
    <property type="entry name" value="EAL domain-like"/>
    <property type="match status" value="1"/>
</dbReference>
<dbReference type="NCBIfam" id="TIGR00254">
    <property type="entry name" value="GGDEF"/>
    <property type="match status" value="1"/>
</dbReference>
<dbReference type="SUPFAM" id="SSF55073">
    <property type="entry name" value="Nucleotide cyclase"/>
    <property type="match status" value="1"/>
</dbReference>
<feature type="domain" description="PAS" evidence="1">
    <location>
        <begin position="134"/>
        <end position="175"/>
    </location>
</feature>
<dbReference type="NCBIfam" id="TIGR00229">
    <property type="entry name" value="sensory_box"/>
    <property type="match status" value="1"/>
</dbReference>
<dbReference type="InterPro" id="IPR001633">
    <property type="entry name" value="EAL_dom"/>
</dbReference>
<organism evidence="4 5">
    <name type="scientific">Chungangia koreensis</name>
    <dbReference type="NCBI Taxonomy" id="752657"/>
    <lineage>
        <taxon>Bacteria</taxon>
        <taxon>Bacillati</taxon>
        <taxon>Bacillota</taxon>
        <taxon>Bacilli</taxon>
        <taxon>Lactobacillales</taxon>
        <taxon>Chungangia</taxon>
    </lineage>
</organism>
<sequence length="681" mass="78836">MKQTPENHQGNEWHPQVLMDQNPYELMFLLRKGKEHKYEVAYANELGISTFGTMGSYTNALSYFGTEVWAVLFRCITKLAGKDHYTGKANFHIRNQSRHYQIRLFKEKTNHELICVSLQDETESEKEHKHLLSTQERYSSILNNNLDPLITVNTAGEVLFANPSACKAFGYRKEEWKVLSVFQLVGERWQHNFQYFIQRGFEGESIQLDDCSFQHHNGEYLPVYMKAIPVSVNGIIDSLHLIIRDTSDHVENKEKLFYLSYHDHLTGLWNRRALKEHLKEDMKISEMTSEDLTILYVDLDRFKLINESLGYNSGDELLRRIAERLSNFTSQTGRLYRHSGDEFVFVLHRNSTKAEDFAKHILRELNKPFYINHQEYFISASIGMAVYPADGNDLDSLLRKADHAVHYVKERGRAGYRFFKEEMNSSFANDALLESHLRRAIELNELVVFYQPQVDLRSNQINSFEALLRWNNPTFGFVSPANFIPIAEESGLILQIGDWVLEQVCKQLRDWQNKGFRQVRIAVNISPKQFKTECFAKKVGDMLKKYGIHSSSLEVEITESAMTNTSETLNILKELKNIGVVISIDDFGTGYSSLSYLKRYPIDIIKIDQTFIRDIELDEKNAAIAKTIIQLAHNLGLEVVAEGVEKNQEVDFLKGVNCQKAQGYFFSRPIPIHEIVENYMN</sequence>
<dbReference type="Gene3D" id="3.30.450.20">
    <property type="entry name" value="PAS domain"/>
    <property type="match status" value="1"/>
</dbReference>
<dbReference type="InterPro" id="IPR029787">
    <property type="entry name" value="Nucleotide_cyclase"/>
</dbReference>
<dbReference type="PROSITE" id="PS50887">
    <property type="entry name" value="GGDEF"/>
    <property type="match status" value="1"/>
</dbReference>
<dbReference type="InterPro" id="IPR035965">
    <property type="entry name" value="PAS-like_dom_sf"/>
</dbReference>
<dbReference type="CDD" id="cd00130">
    <property type="entry name" value="PAS"/>
    <property type="match status" value="1"/>
</dbReference>
<dbReference type="Pfam" id="PF00563">
    <property type="entry name" value="EAL"/>
    <property type="match status" value="1"/>
</dbReference>
<dbReference type="InterPro" id="IPR000014">
    <property type="entry name" value="PAS"/>
</dbReference>
<dbReference type="Proteomes" id="UP001595817">
    <property type="component" value="Unassembled WGS sequence"/>
</dbReference>
<dbReference type="PROSITE" id="PS50112">
    <property type="entry name" value="PAS"/>
    <property type="match status" value="1"/>
</dbReference>